<evidence type="ECO:0000256" key="3">
    <source>
        <dbReference type="ARBA" id="ARBA00022989"/>
    </source>
</evidence>
<dbReference type="Proteomes" id="UP001589619">
    <property type="component" value="Unassembled WGS sequence"/>
</dbReference>
<dbReference type="NCBIfam" id="TIGR01593">
    <property type="entry name" value="holin_tox_secr"/>
    <property type="match status" value="1"/>
</dbReference>
<sequence>MPLFGFNTVVGIAGAVLNYMFGGWSELVQLFLLLVAVDYITGVAASIKVGEGLSSTKGFWGIWRKGLMVVIVMVGHRFDLLLGTDLFMAGFIYFYMANELISITENCGNLGVPLPEGVRKLIGVLKNKGDTADKNEK</sequence>
<keyword evidence="3" id="KW-1133">Transmembrane helix</keyword>
<keyword evidence="7" id="KW-1185">Reference proteome</keyword>
<evidence type="ECO:0000256" key="5">
    <source>
        <dbReference type="ARBA" id="ARBA00023600"/>
    </source>
</evidence>
<comment type="similarity">
    <text evidence="5">Belongs to the bacteriophage holin family. Cp-1 holin subfamily.</text>
</comment>
<reference evidence="6 7" key="1">
    <citation type="submission" date="2024-09" db="EMBL/GenBank/DDBJ databases">
        <authorList>
            <person name="Sun Q."/>
            <person name="Mori K."/>
        </authorList>
    </citation>
    <scope>NUCLEOTIDE SEQUENCE [LARGE SCALE GENOMIC DNA]</scope>
    <source>
        <strain evidence="6 7">JCM 12520</strain>
    </source>
</reference>
<evidence type="ECO:0000256" key="1">
    <source>
        <dbReference type="ARBA" id="ARBA00004141"/>
    </source>
</evidence>
<dbReference type="EMBL" id="JBHMAG010000012">
    <property type="protein sequence ID" value="MFB9752707.1"/>
    <property type="molecule type" value="Genomic_DNA"/>
</dbReference>
<dbReference type="InterPro" id="IPR006480">
    <property type="entry name" value="Phage_holin_4_1"/>
</dbReference>
<dbReference type="RefSeq" id="WP_344903505.1">
    <property type="nucleotide sequence ID" value="NZ_BAAAYO010000001.1"/>
</dbReference>
<protein>
    <submittedName>
        <fullName evidence="6">Holin family protein</fullName>
    </submittedName>
</protein>
<dbReference type="Pfam" id="PF05105">
    <property type="entry name" value="Phage_holin_4_1"/>
    <property type="match status" value="1"/>
</dbReference>
<keyword evidence="2" id="KW-0812">Transmembrane</keyword>
<comment type="caution">
    <text evidence="6">The sequence shown here is derived from an EMBL/GenBank/DDBJ whole genome shotgun (WGS) entry which is preliminary data.</text>
</comment>
<name>A0ABV5VX12_9BACL</name>
<proteinExistence type="inferred from homology"/>
<evidence type="ECO:0000313" key="6">
    <source>
        <dbReference type="EMBL" id="MFB9752707.1"/>
    </source>
</evidence>
<comment type="subcellular location">
    <subcellularLocation>
        <location evidence="1">Membrane</location>
        <topology evidence="1">Multi-pass membrane protein</topology>
    </subcellularLocation>
</comment>
<keyword evidence="4" id="KW-0472">Membrane</keyword>
<gene>
    <name evidence="6" type="ORF">ACFFNY_14170</name>
</gene>
<accession>A0ABV5VX12</accession>
<organism evidence="6 7">
    <name type="scientific">Paenibacillus hodogayensis</name>
    <dbReference type="NCBI Taxonomy" id="279208"/>
    <lineage>
        <taxon>Bacteria</taxon>
        <taxon>Bacillati</taxon>
        <taxon>Bacillota</taxon>
        <taxon>Bacilli</taxon>
        <taxon>Bacillales</taxon>
        <taxon>Paenibacillaceae</taxon>
        <taxon>Paenibacillus</taxon>
    </lineage>
</organism>
<evidence type="ECO:0000313" key="7">
    <source>
        <dbReference type="Proteomes" id="UP001589619"/>
    </source>
</evidence>
<evidence type="ECO:0000256" key="4">
    <source>
        <dbReference type="ARBA" id="ARBA00023136"/>
    </source>
</evidence>
<evidence type="ECO:0000256" key="2">
    <source>
        <dbReference type="ARBA" id="ARBA00022692"/>
    </source>
</evidence>